<sequence length="50" mass="5851">MGQRREAFLRIGKREFTVAKVAETFGRASKTETLSEFRYEKMLHSVPFGR</sequence>
<dbReference type="EMBL" id="ANOG01000857">
    <property type="protein sequence ID" value="EMI17130.1"/>
    <property type="molecule type" value="Genomic_DNA"/>
</dbReference>
<dbReference type="PATRIC" id="fig|1265738.3.peg.5940"/>
<dbReference type="AlphaFoldDB" id="M5RCL7"/>
<dbReference type="Proteomes" id="UP000011991">
    <property type="component" value="Unassembled WGS sequence"/>
</dbReference>
<protein>
    <submittedName>
        <fullName evidence="1">Uncharacterized protein</fullName>
    </submittedName>
</protein>
<evidence type="ECO:0000313" key="2">
    <source>
        <dbReference type="Proteomes" id="UP000011991"/>
    </source>
</evidence>
<evidence type="ECO:0000313" key="1">
    <source>
        <dbReference type="EMBL" id="EMI17130.1"/>
    </source>
</evidence>
<comment type="caution">
    <text evidence="1">The sequence shown here is derived from an EMBL/GenBank/DDBJ whole genome shotgun (WGS) entry which is preliminary data.</text>
</comment>
<reference evidence="1 2" key="1">
    <citation type="journal article" date="2013" name="Mar. Genomics">
        <title>Expression of sulfatases in Rhodopirellula baltica and the diversity of sulfatases in the genus Rhodopirellula.</title>
        <authorList>
            <person name="Wegner C.E."/>
            <person name="Richter-Heitmann T."/>
            <person name="Klindworth A."/>
            <person name="Klockow C."/>
            <person name="Richter M."/>
            <person name="Achstetter T."/>
            <person name="Glockner F.O."/>
            <person name="Harder J."/>
        </authorList>
    </citation>
    <scope>NUCLEOTIDE SEQUENCE [LARGE SCALE GENOMIC DNA]</scope>
    <source>
        <strain evidence="1 2">SM1</strain>
    </source>
</reference>
<keyword evidence="2" id="KW-1185">Reference proteome</keyword>
<organism evidence="1 2">
    <name type="scientific">Rhodopirellula maiorica SM1</name>
    <dbReference type="NCBI Taxonomy" id="1265738"/>
    <lineage>
        <taxon>Bacteria</taxon>
        <taxon>Pseudomonadati</taxon>
        <taxon>Planctomycetota</taxon>
        <taxon>Planctomycetia</taxon>
        <taxon>Pirellulales</taxon>
        <taxon>Pirellulaceae</taxon>
        <taxon>Novipirellula</taxon>
    </lineage>
</organism>
<accession>M5RCL7</accession>
<gene>
    <name evidence="1" type="ORF">RMSM_05954</name>
</gene>
<name>M5RCL7_9BACT</name>
<proteinExistence type="predicted"/>